<evidence type="ECO:0008006" key="4">
    <source>
        <dbReference type="Google" id="ProtNLM"/>
    </source>
</evidence>
<accession>A0A232EQM4</accession>
<gene>
    <name evidence="2" type="ORF">TSAR_014392</name>
</gene>
<dbReference type="GO" id="GO:0005634">
    <property type="term" value="C:nucleus"/>
    <property type="evidence" value="ECO:0007669"/>
    <property type="project" value="TreeGrafter"/>
</dbReference>
<proteinExistence type="inferred from homology"/>
<name>A0A232EQM4_9HYME</name>
<comment type="similarity">
    <text evidence="1">Belongs to the RRN3 family.</text>
</comment>
<dbReference type="Proteomes" id="UP000215335">
    <property type="component" value="Unassembled WGS sequence"/>
</dbReference>
<dbReference type="InterPro" id="IPR007991">
    <property type="entry name" value="RNA_pol_I_trans_ini_fac_RRN3"/>
</dbReference>
<dbReference type="STRING" id="543379.A0A232EQM4"/>
<evidence type="ECO:0000313" key="2">
    <source>
        <dbReference type="EMBL" id="OXU20641.1"/>
    </source>
</evidence>
<evidence type="ECO:0000256" key="1">
    <source>
        <dbReference type="ARBA" id="ARBA00010098"/>
    </source>
</evidence>
<dbReference type="GO" id="GO:0001042">
    <property type="term" value="F:RNA polymerase I core binding"/>
    <property type="evidence" value="ECO:0007669"/>
    <property type="project" value="TreeGrafter"/>
</dbReference>
<comment type="caution">
    <text evidence="2">The sequence shown here is derived from an EMBL/GenBank/DDBJ whole genome shotgun (WGS) entry which is preliminary data.</text>
</comment>
<dbReference type="GO" id="GO:0006361">
    <property type="term" value="P:transcription initiation at RNA polymerase I promoter"/>
    <property type="evidence" value="ECO:0007669"/>
    <property type="project" value="InterPro"/>
</dbReference>
<protein>
    <recommendedName>
        <fullName evidence="4">RNA polymerase I-specific transcription initiation factor RRN3</fullName>
    </recommendedName>
</protein>
<dbReference type="Pfam" id="PF05327">
    <property type="entry name" value="RRN3"/>
    <property type="match status" value="1"/>
</dbReference>
<sequence>MSIVSSRVSSVSSILKGSGVRSALVNSQKRICFKLPRNLKTVLLNYENGCDRQAYQDMVCILRDSNVKDYELLELLNDLQECMSMLGPLHKLFIEVLLNINWTDRSSEIIASYKKFVEDLTCMHIYHLKLVIDKLIFQFRLVGEGATPWTSGKCPENYKNKISHIHDTLRKFLKIIPMSSDVLVQSLTSLYPHVSEGILPTQQYLFSLIQILDYAPQLRKDIFCLIINRLVALDVSVPPSEIQNCEDDEDMEEDENEAIFKLDDTNIENNSKKSHSTEMKHPGAQMLDVCMEQVLAYVYNCCHVEGQLQIDSLRIIYNDLLYTFERIILTTHASHHVQFIMFYLCSFKLTVAETFIRWLWQKVSNPNVAPIIRQSAVSYIASLLARATYVTVGLLQSVLLEMSTWIHSYISSQDSLECANSDVRVHTVFYSVCQAMFYLLAFRHKDIIDGKKHLLFLQGLNLTKIVTCRLNPLKVCQPAVVQNFAAVTRNYQLAYCYTVIERNSRSNLPVLQTTNRFINWLDTFFPFDPYLLVLSGQRITPLYNNSQCTTSNTTESYVSRSSKSECDEDDFMDESFTSQSLDSQNHFDKFSYSTSPGFIYT</sequence>
<evidence type="ECO:0000313" key="3">
    <source>
        <dbReference type="Proteomes" id="UP000215335"/>
    </source>
</evidence>
<organism evidence="2 3">
    <name type="scientific">Trichomalopsis sarcophagae</name>
    <dbReference type="NCBI Taxonomy" id="543379"/>
    <lineage>
        <taxon>Eukaryota</taxon>
        <taxon>Metazoa</taxon>
        <taxon>Ecdysozoa</taxon>
        <taxon>Arthropoda</taxon>
        <taxon>Hexapoda</taxon>
        <taxon>Insecta</taxon>
        <taxon>Pterygota</taxon>
        <taxon>Neoptera</taxon>
        <taxon>Endopterygota</taxon>
        <taxon>Hymenoptera</taxon>
        <taxon>Apocrita</taxon>
        <taxon>Proctotrupomorpha</taxon>
        <taxon>Chalcidoidea</taxon>
        <taxon>Pteromalidae</taxon>
        <taxon>Pteromalinae</taxon>
        <taxon>Trichomalopsis</taxon>
    </lineage>
</organism>
<dbReference type="PANTHER" id="PTHR12790">
    <property type="entry name" value="TRANSCRIPTION INITIATION FACTOR IA RRN3"/>
    <property type="match status" value="1"/>
</dbReference>
<dbReference type="PANTHER" id="PTHR12790:SF0">
    <property type="entry name" value="RNA POLYMERASE I-SPECIFIC TRANSCRIPTION INITIATION FACTOR RRN3-RELATED"/>
    <property type="match status" value="1"/>
</dbReference>
<keyword evidence="3" id="KW-1185">Reference proteome</keyword>
<reference evidence="2 3" key="1">
    <citation type="journal article" date="2017" name="Curr. Biol.">
        <title>The Evolution of Venom by Co-option of Single-Copy Genes.</title>
        <authorList>
            <person name="Martinson E.O."/>
            <person name="Mrinalini"/>
            <person name="Kelkar Y.D."/>
            <person name="Chang C.H."/>
            <person name="Werren J.H."/>
        </authorList>
    </citation>
    <scope>NUCLEOTIDE SEQUENCE [LARGE SCALE GENOMIC DNA]</scope>
    <source>
        <strain evidence="2 3">Alberta</strain>
        <tissue evidence="2">Whole body</tissue>
    </source>
</reference>
<dbReference type="GO" id="GO:0001181">
    <property type="term" value="F:RNA polymerase I general transcription initiation factor activity"/>
    <property type="evidence" value="ECO:0007669"/>
    <property type="project" value="InterPro"/>
</dbReference>
<dbReference type="EMBL" id="NNAY01002745">
    <property type="protein sequence ID" value="OXU20641.1"/>
    <property type="molecule type" value="Genomic_DNA"/>
</dbReference>
<dbReference type="OrthoDB" id="26970at2759"/>
<dbReference type="AlphaFoldDB" id="A0A232EQM4"/>